<protein>
    <submittedName>
        <fullName evidence="9">Uncharacterized protein</fullName>
    </submittedName>
</protein>
<feature type="transmembrane region" description="Helical" evidence="6">
    <location>
        <begin position="327"/>
        <end position="348"/>
    </location>
</feature>
<dbReference type="InterPro" id="IPR018820">
    <property type="entry name" value="BRE4-related_DUF2421"/>
</dbReference>
<dbReference type="PANTHER" id="PTHR47804:SF1">
    <property type="entry name" value="DUF2421 DOMAIN-CONTAINING PROTEIN"/>
    <property type="match status" value="1"/>
</dbReference>
<accession>A0A2Z6SHF1</accession>
<feature type="transmembrane region" description="Helical" evidence="6">
    <location>
        <begin position="295"/>
        <end position="315"/>
    </location>
</feature>
<dbReference type="Pfam" id="PF10334">
    <property type="entry name" value="BRE4"/>
    <property type="match status" value="1"/>
</dbReference>
<dbReference type="Pfam" id="PF13515">
    <property type="entry name" value="FUSC_2"/>
    <property type="match status" value="1"/>
</dbReference>
<organism evidence="9 11">
    <name type="scientific">Rhizophagus clarus</name>
    <dbReference type="NCBI Taxonomy" id="94130"/>
    <lineage>
        <taxon>Eukaryota</taxon>
        <taxon>Fungi</taxon>
        <taxon>Fungi incertae sedis</taxon>
        <taxon>Mucoromycota</taxon>
        <taxon>Glomeromycotina</taxon>
        <taxon>Glomeromycetes</taxon>
        <taxon>Glomerales</taxon>
        <taxon>Glomeraceae</taxon>
        <taxon>Rhizophagus</taxon>
    </lineage>
</organism>
<dbReference type="InterPro" id="IPR049453">
    <property type="entry name" value="Memb_transporter_dom"/>
</dbReference>
<keyword evidence="4 6" id="KW-0472">Membrane</keyword>
<feature type="domain" description="DUF2421" evidence="7">
    <location>
        <begin position="906"/>
        <end position="1075"/>
    </location>
</feature>
<comment type="caution">
    <text evidence="9">The sequence shown here is derived from an EMBL/GenBank/DDBJ whole genome shotgun (WGS) entry which is preliminary data.</text>
</comment>
<feature type="compositionally biased region" description="Low complexity" evidence="5">
    <location>
        <begin position="17"/>
        <end position="32"/>
    </location>
</feature>
<evidence type="ECO:0000256" key="5">
    <source>
        <dbReference type="SAM" id="MobiDB-lite"/>
    </source>
</evidence>
<proteinExistence type="predicted"/>
<evidence type="ECO:0000259" key="8">
    <source>
        <dbReference type="Pfam" id="PF13515"/>
    </source>
</evidence>
<feature type="transmembrane region" description="Helical" evidence="6">
    <location>
        <begin position="355"/>
        <end position="372"/>
    </location>
</feature>
<evidence type="ECO:0000313" key="9">
    <source>
        <dbReference type="EMBL" id="GBC09612.1"/>
    </source>
</evidence>
<evidence type="ECO:0000313" key="11">
    <source>
        <dbReference type="Proteomes" id="UP000247702"/>
    </source>
</evidence>
<feature type="domain" description="Integral membrane bound transporter" evidence="8">
    <location>
        <begin position="776"/>
        <end position="900"/>
    </location>
</feature>
<reference evidence="10" key="2">
    <citation type="submission" date="2019-10" db="EMBL/GenBank/DDBJ databases">
        <title>Conservation and host-specific expression of non-tandemly repeated heterogenous ribosome RNA gene in arbuscular mycorrhizal fungi.</title>
        <authorList>
            <person name="Maeda T."/>
            <person name="Kobayashi Y."/>
            <person name="Nakagawa T."/>
            <person name="Ezawa T."/>
            <person name="Yamaguchi K."/>
            <person name="Bino T."/>
            <person name="Nishimoto Y."/>
            <person name="Shigenobu S."/>
            <person name="Kawaguchi M."/>
        </authorList>
    </citation>
    <scope>NUCLEOTIDE SEQUENCE</scope>
    <source>
        <strain evidence="10">HR1</strain>
    </source>
</reference>
<keyword evidence="11" id="KW-1185">Reference proteome</keyword>
<dbReference type="Proteomes" id="UP000247702">
    <property type="component" value="Unassembled WGS sequence"/>
</dbReference>
<feature type="region of interest" description="Disordered" evidence="5">
    <location>
        <begin position="1"/>
        <end position="32"/>
    </location>
</feature>
<dbReference type="PANTHER" id="PTHR47804">
    <property type="entry name" value="60S RIBOSOMAL PROTEIN L19"/>
    <property type="match status" value="1"/>
</dbReference>
<feature type="compositionally biased region" description="Low complexity" evidence="5">
    <location>
        <begin position="1207"/>
        <end position="1220"/>
    </location>
</feature>
<feature type="region of interest" description="Disordered" evidence="5">
    <location>
        <begin position="1156"/>
        <end position="1175"/>
    </location>
</feature>
<dbReference type="EMBL" id="BLAL01000194">
    <property type="protein sequence ID" value="GES90467.1"/>
    <property type="molecule type" value="Genomic_DNA"/>
</dbReference>
<dbReference type="AlphaFoldDB" id="A0A2Z6SHF1"/>
<evidence type="ECO:0000256" key="6">
    <source>
        <dbReference type="SAM" id="Phobius"/>
    </source>
</evidence>
<dbReference type="PRINTS" id="PR02047">
    <property type="entry name" value="BREFELDNASP4"/>
</dbReference>
<reference evidence="9 11" key="1">
    <citation type="submission" date="2017-11" db="EMBL/GenBank/DDBJ databases">
        <title>The genome of Rhizophagus clarus HR1 reveals common genetic basis of auxotrophy among arbuscular mycorrhizal fungi.</title>
        <authorList>
            <person name="Kobayashi Y."/>
        </authorList>
    </citation>
    <scope>NUCLEOTIDE SEQUENCE [LARGE SCALE GENOMIC DNA]</scope>
    <source>
        <strain evidence="9 11">HR1</strain>
    </source>
</reference>
<feature type="region of interest" description="Disordered" evidence="5">
    <location>
        <begin position="195"/>
        <end position="217"/>
    </location>
</feature>
<evidence type="ECO:0000256" key="1">
    <source>
        <dbReference type="ARBA" id="ARBA00004141"/>
    </source>
</evidence>
<dbReference type="InterPro" id="IPR052430">
    <property type="entry name" value="IVT-Associated"/>
</dbReference>
<feature type="transmembrane region" description="Helical" evidence="6">
    <location>
        <begin position="392"/>
        <end position="412"/>
    </location>
</feature>
<evidence type="ECO:0000313" key="10">
    <source>
        <dbReference type="EMBL" id="GES90467.1"/>
    </source>
</evidence>
<evidence type="ECO:0000256" key="2">
    <source>
        <dbReference type="ARBA" id="ARBA00022692"/>
    </source>
</evidence>
<dbReference type="OrthoDB" id="68611at2759"/>
<feature type="transmembrane region" description="Helical" evidence="6">
    <location>
        <begin position="887"/>
        <end position="905"/>
    </location>
</feature>
<feature type="transmembrane region" description="Helical" evidence="6">
    <location>
        <begin position="799"/>
        <end position="818"/>
    </location>
</feature>
<evidence type="ECO:0000259" key="7">
    <source>
        <dbReference type="Pfam" id="PF10334"/>
    </source>
</evidence>
<dbReference type="GO" id="GO:0016020">
    <property type="term" value="C:membrane"/>
    <property type="evidence" value="ECO:0007669"/>
    <property type="project" value="UniProtKB-SubCell"/>
</dbReference>
<dbReference type="STRING" id="94130.A0A2Z6SHF1"/>
<feature type="transmembrane region" description="Helical" evidence="6">
    <location>
        <begin position="825"/>
        <end position="845"/>
    </location>
</feature>
<dbReference type="InterPro" id="IPR023244">
    <property type="entry name" value="Brefeldin_A-sensitivity_4"/>
</dbReference>
<evidence type="ECO:0000256" key="3">
    <source>
        <dbReference type="ARBA" id="ARBA00022989"/>
    </source>
</evidence>
<dbReference type="EMBL" id="BEXD01004314">
    <property type="protein sequence ID" value="GBC09612.1"/>
    <property type="molecule type" value="Genomic_DNA"/>
</dbReference>
<gene>
    <name evidence="10" type="ORF">RCL2_001730900</name>
    <name evidence="9" type="ORF">RclHR1_00090046</name>
</gene>
<comment type="subcellular location">
    <subcellularLocation>
        <location evidence="1">Membrane</location>
        <topology evidence="1">Multi-pass membrane protein</topology>
    </subcellularLocation>
</comment>
<keyword evidence="3 6" id="KW-1133">Transmembrane helix</keyword>
<feature type="compositionally biased region" description="Polar residues" evidence="5">
    <location>
        <begin position="195"/>
        <end position="205"/>
    </location>
</feature>
<keyword evidence="2 6" id="KW-0812">Transmembrane</keyword>
<sequence length="1220" mass="139648">MSDSTNNESERQPNPIPIINAPTTQSSSRRSVRTVSFPTSYFDSIYDPPVTAESQEAHGYNEEHNTHRISNIDPELHPIEEETQHQQDSEFLSFPRRIRKGTSPRFPMHRAQTQYGTPHSLAWSALKYFNSELSGATPSSIHSEDIFQRNLLCDEPGVISPGEGSIYSVVMDDGSLQRRRISLTSEYSRYNIVNEQTPLLPNNDNSDSDVEDTNKRNQRYTSKVEKVKDWFSENLTQNRKNIIKCALAYFLGSLFTFIPVLNEKTGLKEAQNSHLVASVAVFFNPAKTLGGMYEAVMFSLIGLFYGSIICIGSMASAVWFDNNGLDILGRIIGVALWCGGSMFIVAFLRAKLNKPNFNSACSLANIIIFVIVTKEGSPDLVNFSMDKIIQVIKITFFGICISFFVSVCVWPVSASKKLRNEIGKTLGSFRLLLKLLTKTFLIDDVNYTDESVQSAIKSYQATFTTLKECLKQASFEIHDRNMQRQLGLYKEIINSLQRLAQYLGGLRSCCGLQWEIMKDDKNKIINNSIPVNQTFDGLGVENDDDDEEFVDLGNLLEIIRFVGPSMKSLAYTCKQTISHLQEQFTDMSAFSKVPSFTLLHQNLKSALELFEKSQTKSLTKLYRKKTNYDNRPNEEVFLTYFFVFNLQEFARELADLVDLVDHIQKLDAIEQRRRASRRWWKFWCYFNFFTSDANVLFKNFEEKIKQKFPENTSNVFNTIQTPIPKTFTQKVTIKIWKSLTWFRQFEVKYAFKAAVSTAILASPAFIDSTRDLFWEYRGEWACISMMVVMVPTVGGANLIGLYRACGTLFGSFLAWFIYTLFPENAIVMSIFGFFAALICYHYILYTKYNRIGTFVLLTYNLVALYKFNLRDSDQHDLDIIQIARYRAIAVGTGIIWGVYVTSYWWPYEARVELRKGLSQLFVNMSWLYNRLVAIYSVNRKFDDDDNTDSSGHTVNVASQALSKSAKEFVEMELFLQLSLLKLKELLSQTPNEPRMKGPFPVKTYNEILIGCQNILDKLLSMRIAVTKQEYYTSIRRDFIIPVTKERKDLVGNTILYFYILAAALRLKTPLPPYLPPAEKARKRLVKKIRDLPVVKKRIVEGNDEHYMVYYAFVLVMEDIIRELERVGGIMKELFGCVGNDEFNDFFNTKHEASASEGDYSTTYENPSSVSNTSTLQQDNHVNNNFSAKNNFEEEFGAYVKSSKSTADSQNDVNNNQSDNS</sequence>
<evidence type="ECO:0000256" key="4">
    <source>
        <dbReference type="ARBA" id="ARBA00023136"/>
    </source>
</evidence>
<feature type="region of interest" description="Disordered" evidence="5">
    <location>
        <begin position="1200"/>
        <end position="1220"/>
    </location>
</feature>
<feature type="compositionally biased region" description="Polar residues" evidence="5">
    <location>
        <begin position="1158"/>
        <end position="1175"/>
    </location>
</feature>
<name>A0A2Z6SHF1_9GLOM</name>
<dbReference type="Proteomes" id="UP000615446">
    <property type="component" value="Unassembled WGS sequence"/>
</dbReference>